<comment type="similarity">
    <text evidence="6">Belongs to the snail C2H2-type zinc-finger protein family.</text>
</comment>
<evidence type="ECO:0000259" key="10">
    <source>
        <dbReference type="PROSITE" id="PS50157"/>
    </source>
</evidence>
<dbReference type="Gene3D" id="3.30.160.60">
    <property type="entry name" value="Classic Zinc Finger"/>
    <property type="match status" value="3"/>
</dbReference>
<dbReference type="PROSITE" id="PS50157">
    <property type="entry name" value="ZINC_FINGER_C2H2_2"/>
    <property type="match status" value="3"/>
</dbReference>
<evidence type="ECO:0000313" key="12">
    <source>
        <dbReference type="EMBL" id="JAV24505.1"/>
    </source>
</evidence>
<keyword evidence="3 7" id="KW-0863">Zinc-finger</keyword>
<keyword evidence="5" id="KW-0539">Nucleus</keyword>
<dbReference type="GO" id="GO:0000978">
    <property type="term" value="F:RNA polymerase II cis-regulatory region sequence-specific DNA binding"/>
    <property type="evidence" value="ECO:0007669"/>
    <property type="project" value="TreeGrafter"/>
</dbReference>
<feature type="region of interest" description="Disordered" evidence="9">
    <location>
        <begin position="447"/>
        <end position="466"/>
    </location>
</feature>
<dbReference type="EMBL" id="GFDL01010540">
    <property type="protein sequence ID" value="JAV24505.1"/>
    <property type="molecule type" value="Transcribed_RNA"/>
</dbReference>
<dbReference type="InterPro" id="IPR050527">
    <property type="entry name" value="Snail/Krueppel_Znf"/>
</dbReference>
<keyword evidence="1 8" id="KW-0479">Metal-binding</keyword>
<feature type="binding site" evidence="8">
    <location>
        <position position="70"/>
    </location>
    <ligand>
        <name>Zn(2+)</name>
        <dbReference type="ChEBI" id="CHEBI:29105"/>
    </ligand>
</feature>
<sequence>MEQSAAAAAIAVVAAVESRCRLCFSADDLTCPLFHSEGDPSREMIDIILECTSIQITLEDDYPSRVCEKCVETLDKFHHYRRRCLENDRILKSQRSSSAARVRVKQEPQQLDDEPGSPTAQQDQQAQQVKQEDPGGSSILRSILLQVREAGRAPSTASAEQEAEQDASEQHDHKQEEPAVDEVDAAVAPASLLQQMLLQQQGFSRELNQSPAHAGPSHPGPSPSLLKRMLLEGGGAPSPLEGPSHRHDEQKQSAAQSPQQPPPTNHHHHQQQHDENHNEEHSETPLASQLRAILLQHRAAAAAAAAAAGSAASASTGAATPGEKPEVSYLRSLFLRNDSDGNEDSDSESAVAAAAAVADEPNRELLFSMFQELRARNELNSDDTDDSAEDRAFDYRIPAVRRRSSESTTATTNAESRKRRRLDFTCLLCGRPFLNRSKLVLHMRTHIAPPSESPSGAGASGSGGSSGSVAAAAAAVAAAAAAVAGERNADNNEDDEESRQIELLERRSYACYICGADQNNLQQLKEHLLLAHQDRIRSRGRAKERPKPLISCNFCSRQFRSQFAYGEHLRTHTGERPFPCDQCDKRFPRRFQLLGHLYNVHKQSWVADESKAKFVKK</sequence>
<evidence type="ECO:0000256" key="7">
    <source>
        <dbReference type="PROSITE-ProRule" id="PRU00042"/>
    </source>
</evidence>
<proteinExistence type="inferred from homology"/>
<evidence type="ECO:0000259" key="11">
    <source>
        <dbReference type="PROSITE" id="PS51915"/>
    </source>
</evidence>
<evidence type="ECO:0000256" key="5">
    <source>
        <dbReference type="ARBA" id="ARBA00023242"/>
    </source>
</evidence>
<accession>A0A1Q3FA91</accession>
<feature type="region of interest" description="Disordered" evidence="9">
    <location>
        <begin position="149"/>
        <end position="181"/>
    </location>
</feature>
<keyword evidence="2" id="KW-0677">Repeat</keyword>
<feature type="binding site" evidence="8">
    <location>
        <position position="20"/>
    </location>
    <ligand>
        <name>Zn(2+)</name>
        <dbReference type="ChEBI" id="CHEBI:29105"/>
    </ligand>
</feature>
<evidence type="ECO:0000256" key="4">
    <source>
        <dbReference type="ARBA" id="ARBA00022833"/>
    </source>
</evidence>
<dbReference type="GO" id="GO:0008270">
    <property type="term" value="F:zinc ion binding"/>
    <property type="evidence" value="ECO:0007669"/>
    <property type="project" value="UniProtKB-UniRule"/>
</dbReference>
<feature type="region of interest" description="Disordered" evidence="9">
    <location>
        <begin position="96"/>
        <end position="137"/>
    </location>
</feature>
<feature type="domain" description="C2H2-type" evidence="10">
    <location>
        <begin position="550"/>
        <end position="577"/>
    </location>
</feature>
<feature type="region of interest" description="Disordered" evidence="9">
    <location>
        <begin position="207"/>
        <end position="286"/>
    </location>
</feature>
<evidence type="ECO:0000256" key="2">
    <source>
        <dbReference type="ARBA" id="ARBA00022737"/>
    </source>
</evidence>
<evidence type="ECO:0000256" key="1">
    <source>
        <dbReference type="ARBA" id="ARBA00022723"/>
    </source>
</evidence>
<feature type="domain" description="C2H2-type" evidence="10">
    <location>
        <begin position="424"/>
        <end position="451"/>
    </location>
</feature>
<feature type="compositionally biased region" description="Basic and acidic residues" evidence="9">
    <location>
        <begin position="168"/>
        <end position="177"/>
    </location>
</feature>
<dbReference type="PROSITE" id="PS00028">
    <property type="entry name" value="ZINC_FINGER_C2H2_1"/>
    <property type="match status" value="3"/>
</dbReference>
<feature type="compositionally biased region" description="Basic and acidic residues" evidence="9">
    <location>
        <begin position="271"/>
        <end position="283"/>
    </location>
</feature>
<feature type="binding site" evidence="8">
    <location>
        <position position="23"/>
    </location>
    <ligand>
        <name>Zn(2+)</name>
        <dbReference type="ChEBI" id="CHEBI:29105"/>
    </ligand>
</feature>
<dbReference type="PANTHER" id="PTHR24388:SF53">
    <property type="entry name" value="CHORION TRANSCRIPTION FACTOR CF2-RELATED"/>
    <property type="match status" value="1"/>
</dbReference>
<feature type="binding site" evidence="8">
    <location>
        <position position="67"/>
    </location>
    <ligand>
        <name>Zn(2+)</name>
        <dbReference type="ChEBI" id="CHEBI:29105"/>
    </ligand>
</feature>
<feature type="domain" description="ZAD" evidence="11">
    <location>
        <begin position="18"/>
        <end position="94"/>
    </location>
</feature>
<dbReference type="SMART" id="SM00868">
    <property type="entry name" value="zf-AD"/>
    <property type="match status" value="1"/>
</dbReference>
<protein>
    <submittedName>
        <fullName evidence="12">Putative c2h2-type zn-finger protein</fullName>
    </submittedName>
</protein>
<organism evidence="12">
    <name type="scientific">Culex tarsalis</name>
    <name type="common">Encephalitis mosquito</name>
    <dbReference type="NCBI Taxonomy" id="7177"/>
    <lineage>
        <taxon>Eukaryota</taxon>
        <taxon>Metazoa</taxon>
        <taxon>Ecdysozoa</taxon>
        <taxon>Arthropoda</taxon>
        <taxon>Hexapoda</taxon>
        <taxon>Insecta</taxon>
        <taxon>Pterygota</taxon>
        <taxon>Neoptera</taxon>
        <taxon>Endopterygota</taxon>
        <taxon>Diptera</taxon>
        <taxon>Nematocera</taxon>
        <taxon>Culicoidea</taxon>
        <taxon>Culicidae</taxon>
        <taxon>Culicinae</taxon>
        <taxon>Culicini</taxon>
        <taxon>Culex</taxon>
        <taxon>Culex</taxon>
    </lineage>
</organism>
<dbReference type="FunFam" id="3.30.160.60:FF:002681">
    <property type="entry name" value="Zinc finger protein 568-like Protein"/>
    <property type="match status" value="1"/>
</dbReference>
<reference evidence="12" key="1">
    <citation type="submission" date="2017-01" db="EMBL/GenBank/DDBJ databases">
        <title>A deep insight into the sialotranscriptome of adult male and female Cluex tarsalis mosquitoes.</title>
        <authorList>
            <person name="Ribeiro J.M."/>
            <person name="Moreira F."/>
            <person name="Bernard K.A."/>
            <person name="Calvo E."/>
        </authorList>
    </citation>
    <scope>NUCLEOTIDE SEQUENCE</scope>
    <source>
        <strain evidence="12">Kern County</strain>
        <tissue evidence="12">Salivary glands</tissue>
    </source>
</reference>
<dbReference type="AlphaFoldDB" id="A0A1Q3FA91"/>
<dbReference type="SMART" id="SM00355">
    <property type="entry name" value="ZnF_C2H2"/>
    <property type="match status" value="4"/>
</dbReference>
<dbReference type="GO" id="GO:0000981">
    <property type="term" value="F:DNA-binding transcription factor activity, RNA polymerase II-specific"/>
    <property type="evidence" value="ECO:0007669"/>
    <property type="project" value="TreeGrafter"/>
</dbReference>
<dbReference type="PROSITE" id="PS51915">
    <property type="entry name" value="ZAD"/>
    <property type="match status" value="1"/>
</dbReference>
<evidence type="ECO:0000256" key="9">
    <source>
        <dbReference type="SAM" id="MobiDB-lite"/>
    </source>
</evidence>
<evidence type="ECO:0000256" key="6">
    <source>
        <dbReference type="ARBA" id="ARBA00037948"/>
    </source>
</evidence>
<evidence type="ECO:0000256" key="3">
    <source>
        <dbReference type="ARBA" id="ARBA00022771"/>
    </source>
</evidence>
<dbReference type="InterPro" id="IPR013087">
    <property type="entry name" value="Znf_C2H2_type"/>
</dbReference>
<dbReference type="PANTHER" id="PTHR24388">
    <property type="entry name" value="ZINC FINGER PROTEIN"/>
    <property type="match status" value="1"/>
</dbReference>
<evidence type="ECO:0000256" key="8">
    <source>
        <dbReference type="PROSITE-ProRule" id="PRU01263"/>
    </source>
</evidence>
<name>A0A1Q3FA91_CULTA</name>
<dbReference type="GO" id="GO:0005634">
    <property type="term" value="C:nucleus"/>
    <property type="evidence" value="ECO:0007669"/>
    <property type="project" value="InterPro"/>
</dbReference>
<dbReference type="InterPro" id="IPR012934">
    <property type="entry name" value="Znf_AD"/>
</dbReference>
<dbReference type="SUPFAM" id="SSF57667">
    <property type="entry name" value="beta-beta-alpha zinc fingers"/>
    <property type="match status" value="2"/>
</dbReference>
<feature type="domain" description="C2H2-type" evidence="10">
    <location>
        <begin position="578"/>
        <end position="601"/>
    </location>
</feature>
<dbReference type="Pfam" id="PF07776">
    <property type="entry name" value="zf-AD"/>
    <property type="match status" value="1"/>
</dbReference>
<keyword evidence="4 8" id="KW-0862">Zinc</keyword>
<dbReference type="Gene3D" id="3.40.1800.20">
    <property type="match status" value="1"/>
</dbReference>
<dbReference type="InterPro" id="IPR036236">
    <property type="entry name" value="Znf_C2H2_sf"/>
</dbReference>
<dbReference type="SUPFAM" id="SSF57716">
    <property type="entry name" value="Glucocorticoid receptor-like (DNA-binding domain)"/>
    <property type="match status" value="1"/>
</dbReference>
<dbReference type="Pfam" id="PF00096">
    <property type="entry name" value="zf-C2H2"/>
    <property type="match status" value="2"/>
</dbReference>